<feature type="chain" id="PRO_5046020146" evidence="1">
    <location>
        <begin position="21"/>
        <end position="49"/>
    </location>
</feature>
<evidence type="ECO:0000256" key="1">
    <source>
        <dbReference type="SAM" id="SignalP"/>
    </source>
</evidence>
<protein>
    <submittedName>
        <fullName evidence="3">Uncharacterized protein</fullName>
    </submittedName>
</protein>
<dbReference type="RefSeq" id="XP_016934685.3">
    <property type="nucleotide sequence ID" value="XM_017079196.4"/>
</dbReference>
<proteinExistence type="predicted"/>
<accession>A0AB39ZG53</accession>
<reference evidence="3" key="1">
    <citation type="submission" date="2025-08" db="UniProtKB">
        <authorList>
            <consortium name="RefSeq"/>
        </authorList>
    </citation>
    <scope>IDENTIFICATION</scope>
</reference>
<dbReference type="AlphaFoldDB" id="A0AB39ZG53"/>
<keyword evidence="1" id="KW-0732">Signal</keyword>
<gene>
    <name evidence="3" type="primary">LOC108013376</name>
</gene>
<organism evidence="2 3">
    <name type="scientific">Drosophila suzukii</name>
    <name type="common">Spotted-wing drosophila fruit fly</name>
    <dbReference type="NCBI Taxonomy" id="28584"/>
    <lineage>
        <taxon>Eukaryota</taxon>
        <taxon>Metazoa</taxon>
        <taxon>Ecdysozoa</taxon>
        <taxon>Arthropoda</taxon>
        <taxon>Hexapoda</taxon>
        <taxon>Insecta</taxon>
        <taxon>Pterygota</taxon>
        <taxon>Neoptera</taxon>
        <taxon>Endopterygota</taxon>
        <taxon>Diptera</taxon>
        <taxon>Brachycera</taxon>
        <taxon>Muscomorpha</taxon>
        <taxon>Ephydroidea</taxon>
        <taxon>Drosophilidae</taxon>
        <taxon>Drosophila</taxon>
        <taxon>Sophophora</taxon>
    </lineage>
</organism>
<dbReference type="GeneID" id="108013376"/>
<dbReference type="Proteomes" id="UP001652628">
    <property type="component" value="Chromosome 3"/>
</dbReference>
<evidence type="ECO:0000313" key="3">
    <source>
        <dbReference type="RefSeq" id="XP_016934685.3"/>
    </source>
</evidence>
<evidence type="ECO:0000313" key="2">
    <source>
        <dbReference type="Proteomes" id="UP001652628"/>
    </source>
</evidence>
<feature type="signal peptide" evidence="1">
    <location>
        <begin position="1"/>
        <end position="20"/>
    </location>
</feature>
<sequence>MHYLMVLVLIALLAMAFVNASPVPDPNGEVLVIVNQKVPEDCLTSTTAW</sequence>
<keyword evidence="2" id="KW-1185">Reference proteome</keyword>
<name>A0AB39ZG53_DROSZ</name>